<dbReference type="CDD" id="cd07185">
    <property type="entry name" value="OmpA_C-like"/>
    <property type="match status" value="1"/>
</dbReference>
<reference evidence="6 7" key="1">
    <citation type="submission" date="2016-07" db="EMBL/GenBank/DDBJ databases">
        <title>Acinetobacter sp. ANC 4603.</title>
        <authorList>
            <person name="Radolfova-Krizova L."/>
            <person name="Nemec A."/>
        </authorList>
    </citation>
    <scope>NUCLEOTIDE SEQUENCE [LARGE SCALE GENOMIC DNA]</scope>
    <source>
        <strain evidence="6 7">ANC 4603</strain>
    </source>
</reference>
<evidence type="ECO:0000259" key="5">
    <source>
        <dbReference type="PROSITE" id="PS51123"/>
    </source>
</evidence>
<accession>A0A1C3CYN2</accession>
<comment type="subcellular location">
    <subcellularLocation>
        <location evidence="1">Cell outer membrane</location>
    </subcellularLocation>
</comment>
<organism evidence="6 7">
    <name type="scientific">Acinetobacter celticus</name>
    <dbReference type="NCBI Taxonomy" id="1891224"/>
    <lineage>
        <taxon>Bacteria</taxon>
        <taxon>Pseudomonadati</taxon>
        <taxon>Pseudomonadota</taxon>
        <taxon>Gammaproteobacteria</taxon>
        <taxon>Moraxellales</taxon>
        <taxon>Moraxellaceae</taxon>
        <taxon>Acinetobacter</taxon>
    </lineage>
</organism>
<evidence type="ECO:0000256" key="1">
    <source>
        <dbReference type="ARBA" id="ARBA00004442"/>
    </source>
</evidence>
<dbReference type="Gene3D" id="3.30.1330.60">
    <property type="entry name" value="OmpA-like domain"/>
    <property type="match status" value="1"/>
</dbReference>
<evidence type="ECO:0000256" key="3">
    <source>
        <dbReference type="ARBA" id="ARBA00023237"/>
    </source>
</evidence>
<dbReference type="GO" id="GO:0009279">
    <property type="term" value="C:cell outer membrane"/>
    <property type="evidence" value="ECO:0007669"/>
    <property type="project" value="UniProtKB-SubCell"/>
</dbReference>
<gene>
    <name evidence="6" type="ORF">BBP83_03410</name>
</gene>
<name>A0A1C3CYN2_9GAMM</name>
<evidence type="ECO:0000256" key="2">
    <source>
        <dbReference type="ARBA" id="ARBA00023136"/>
    </source>
</evidence>
<keyword evidence="7" id="KW-1185">Reference proteome</keyword>
<dbReference type="InterPro" id="IPR036737">
    <property type="entry name" value="OmpA-like_sf"/>
</dbReference>
<dbReference type="SUPFAM" id="SSF103088">
    <property type="entry name" value="OmpA-like"/>
    <property type="match status" value="1"/>
</dbReference>
<dbReference type="STRING" id="1891224.BBP83_03410"/>
<dbReference type="Pfam" id="PF00691">
    <property type="entry name" value="OmpA"/>
    <property type="match status" value="1"/>
</dbReference>
<dbReference type="Proteomes" id="UP000186553">
    <property type="component" value="Unassembled WGS sequence"/>
</dbReference>
<sequence length="238" mass="26029">MVLCANSFAQQPIVVEGMVPNVATKQDILNKLYVTYGQTNVIDKIQIRAVTAPNGWSTAVNHVISEDLKSIKQGKLSIKGMQVDLRGKVPKQEDIQITTNKVQSLLPVDYKLNAQLSVNTTEQQLIDATLKNRIVEFESGSAVLAPSGIQILDEMIVALQKVNANKIKIIGHTDSSGDANKNLSLSQERARAVKNYLISKTIPVEILTAEGLGSTKPVADNLTADGRKKNRRIEFEVL</sequence>
<dbReference type="InterPro" id="IPR006665">
    <property type="entry name" value="OmpA-like"/>
</dbReference>
<dbReference type="PANTHER" id="PTHR30329">
    <property type="entry name" value="STATOR ELEMENT OF FLAGELLAR MOTOR COMPLEX"/>
    <property type="match status" value="1"/>
</dbReference>
<dbReference type="PRINTS" id="PR01023">
    <property type="entry name" value="NAFLGMOTY"/>
</dbReference>
<feature type="domain" description="OmpA-like" evidence="5">
    <location>
        <begin position="124"/>
        <end position="238"/>
    </location>
</feature>
<dbReference type="PANTHER" id="PTHR30329:SF21">
    <property type="entry name" value="LIPOPROTEIN YIAD-RELATED"/>
    <property type="match status" value="1"/>
</dbReference>
<dbReference type="Gene3D" id="3.40.1520.20">
    <property type="match status" value="1"/>
</dbReference>
<dbReference type="InterPro" id="IPR050330">
    <property type="entry name" value="Bact_OuterMem_StrucFunc"/>
</dbReference>
<dbReference type="InterPro" id="IPR006664">
    <property type="entry name" value="OMP_bac"/>
</dbReference>
<evidence type="ECO:0000256" key="4">
    <source>
        <dbReference type="PROSITE-ProRule" id="PRU00473"/>
    </source>
</evidence>
<dbReference type="EMBL" id="MBDL01000008">
    <property type="protein sequence ID" value="ODA13853.1"/>
    <property type="molecule type" value="Genomic_DNA"/>
</dbReference>
<proteinExistence type="predicted"/>
<dbReference type="PRINTS" id="PR01021">
    <property type="entry name" value="OMPADOMAIN"/>
</dbReference>
<evidence type="ECO:0000313" key="7">
    <source>
        <dbReference type="Proteomes" id="UP000186553"/>
    </source>
</evidence>
<comment type="caution">
    <text evidence="6">The sequence shown here is derived from an EMBL/GenBank/DDBJ whole genome shotgun (WGS) entry which is preliminary data.</text>
</comment>
<keyword evidence="2 4" id="KW-0472">Membrane</keyword>
<dbReference type="PROSITE" id="PS51123">
    <property type="entry name" value="OMPA_2"/>
    <property type="match status" value="1"/>
</dbReference>
<dbReference type="AlphaFoldDB" id="A0A1C3CYN2"/>
<evidence type="ECO:0000313" key="6">
    <source>
        <dbReference type="EMBL" id="ODA13853.1"/>
    </source>
</evidence>
<protein>
    <recommendedName>
        <fullName evidence="5">OmpA-like domain-containing protein</fullName>
    </recommendedName>
</protein>
<keyword evidence="3" id="KW-0998">Cell outer membrane</keyword>